<keyword evidence="5 8" id="KW-1133">Transmembrane helix</keyword>
<dbReference type="Pfam" id="PF21082">
    <property type="entry name" value="MS_channel_3rd"/>
    <property type="match status" value="1"/>
</dbReference>
<dbReference type="InterPro" id="IPR049278">
    <property type="entry name" value="MS_channel_C"/>
</dbReference>
<protein>
    <submittedName>
        <fullName evidence="11">Mechanosensitive ion channel</fullName>
    </submittedName>
</protein>
<dbReference type="InterPro" id="IPR045275">
    <property type="entry name" value="MscS_archaea/bacteria_type"/>
</dbReference>
<dbReference type="InterPro" id="IPR006685">
    <property type="entry name" value="MscS_channel_2nd"/>
</dbReference>
<sequence length="468" mass="50817">MRHRPHHARYVRLLLACLVAACVLAPTAGAAPANNAAADAPASESAAMQPAPEGNAPVAVPQNATATARDEALRQRLQRILTSLEGIENVQVRVQDGVVWLAADAQNKAAHETALDVAQKLDGVAYVVDQISLSTAPTTRISFIMQTFRRLWSDTLAMLPVLAIAVVVFLVFVLAAVWLSRSRWLGRRFTANPLLASSLHRLLGLALFALGLLAALEVLGLTSVAGAVLGAAGLFGLTVGFALRDIMENYLAGMLLSLRSPFTVDDYVEVGEHAGSVVRMNSRELILMTLEGNHLRLPNAMVFESVITNYTRNPLRAFQVDVGVGGGEDLSEVQRIGCEALAMLPGVMDDPAPFMRVQSIGDFAVIVRFQGWVDQKQYEFLKVQSEGIRIVKEALDSAGVDMPYPRQDIMVLRKPPADEAPRRRKDIEASARRADVARDTFLDEQIQEDRAEAAREGESNVLDKKTPG</sequence>
<keyword evidence="9" id="KW-0732">Signal</keyword>
<dbReference type="SUPFAM" id="SSF50182">
    <property type="entry name" value="Sm-like ribonucleoproteins"/>
    <property type="match status" value="1"/>
</dbReference>
<keyword evidence="6 8" id="KW-0472">Membrane</keyword>
<feature type="transmembrane region" description="Helical" evidence="8">
    <location>
        <begin position="224"/>
        <end position="243"/>
    </location>
</feature>
<dbReference type="InterPro" id="IPR011066">
    <property type="entry name" value="MscS_channel_C_sf"/>
</dbReference>
<accession>A0ABX6NEW4</accession>
<dbReference type="Pfam" id="PF00924">
    <property type="entry name" value="MS_channel_2nd"/>
    <property type="match status" value="1"/>
</dbReference>
<dbReference type="Gene3D" id="1.10.287.1260">
    <property type="match status" value="1"/>
</dbReference>
<evidence type="ECO:0000256" key="6">
    <source>
        <dbReference type="ARBA" id="ARBA00023136"/>
    </source>
</evidence>
<dbReference type="PANTHER" id="PTHR30221">
    <property type="entry name" value="SMALL-CONDUCTANCE MECHANOSENSITIVE CHANNEL"/>
    <property type="match status" value="1"/>
</dbReference>
<feature type="transmembrane region" description="Helical" evidence="8">
    <location>
        <begin position="199"/>
        <end position="218"/>
    </location>
</feature>
<feature type="signal peptide" evidence="9">
    <location>
        <begin position="1"/>
        <end position="30"/>
    </location>
</feature>
<dbReference type="SUPFAM" id="SSF82689">
    <property type="entry name" value="Mechanosensitive channel protein MscS (YggB), C-terminal domain"/>
    <property type="match status" value="1"/>
</dbReference>
<reference evidence="11 12" key="1">
    <citation type="submission" date="2019-04" db="EMBL/GenBank/DDBJ databases">
        <title>Isolation and culture of sulfate reducing bacteria from the cold seep of the South China Sea.</title>
        <authorList>
            <person name="Sun C."/>
            <person name="Liu R."/>
        </authorList>
    </citation>
    <scope>NUCLEOTIDE SEQUENCE [LARGE SCALE GENOMIC DNA]</scope>
    <source>
        <strain evidence="11 12">CS1</strain>
    </source>
</reference>
<comment type="subcellular location">
    <subcellularLocation>
        <location evidence="1">Cell membrane</location>
        <topology evidence="1">Multi-pass membrane protein</topology>
    </subcellularLocation>
</comment>
<feature type="transmembrane region" description="Helical" evidence="8">
    <location>
        <begin position="156"/>
        <end position="179"/>
    </location>
</feature>
<organism evidence="11 12">
    <name type="scientific">Oceanidesulfovibrio marinus</name>
    <dbReference type="NCBI Taxonomy" id="370038"/>
    <lineage>
        <taxon>Bacteria</taxon>
        <taxon>Pseudomonadati</taxon>
        <taxon>Thermodesulfobacteriota</taxon>
        <taxon>Desulfovibrionia</taxon>
        <taxon>Desulfovibrionales</taxon>
        <taxon>Desulfovibrionaceae</taxon>
        <taxon>Oceanidesulfovibrio</taxon>
    </lineage>
</organism>
<dbReference type="InterPro" id="IPR023408">
    <property type="entry name" value="MscS_beta-dom_sf"/>
</dbReference>
<evidence type="ECO:0000256" key="9">
    <source>
        <dbReference type="SAM" id="SignalP"/>
    </source>
</evidence>
<dbReference type="RefSeq" id="WP_171267202.1">
    <property type="nucleotide sequence ID" value="NZ_CP039543.1"/>
</dbReference>
<dbReference type="Pfam" id="PF04972">
    <property type="entry name" value="BON"/>
    <property type="match status" value="1"/>
</dbReference>
<keyword evidence="3" id="KW-1003">Cell membrane</keyword>
<comment type="similarity">
    <text evidence="2">Belongs to the MscS (TC 1.A.23) family.</text>
</comment>
<proteinExistence type="inferred from homology"/>
<evidence type="ECO:0000256" key="3">
    <source>
        <dbReference type="ARBA" id="ARBA00022475"/>
    </source>
</evidence>
<dbReference type="Gene3D" id="3.30.70.100">
    <property type="match status" value="1"/>
</dbReference>
<evidence type="ECO:0000256" key="5">
    <source>
        <dbReference type="ARBA" id="ARBA00022989"/>
    </source>
</evidence>
<feature type="region of interest" description="Disordered" evidence="7">
    <location>
        <begin position="438"/>
        <end position="468"/>
    </location>
</feature>
<evidence type="ECO:0000313" key="12">
    <source>
        <dbReference type="Proteomes" id="UP000503251"/>
    </source>
</evidence>
<gene>
    <name evidence="11" type="ORF">E8L03_09380</name>
</gene>
<evidence type="ECO:0000256" key="4">
    <source>
        <dbReference type="ARBA" id="ARBA00022692"/>
    </source>
</evidence>
<evidence type="ECO:0000256" key="8">
    <source>
        <dbReference type="SAM" id="Phobius"/>
    </source>
</evidence>
<dbReference type="EMBL" id="CP039543">
    <property type="protein sequence ID" value="QJT09133.1"/>
    <property type="molecule type" value="Genomic_DNA"/>
</dbReference>
<dbReference type="PROSITE" id="PS50914">
    <property type="entry name" value="BON"/>
    <property type="match status" value="1"/>
</dbReference>
<feature type="chain" id="PRO_5047466760" evidence="9">
    <location>
        <begin position="31"/>
        <end position="468"/>
    </location>
</feature>
<keyword evidence="12" id="KW-1185">Reference proteome</keyword>
<dbReference type="InterPro" id="IPR010920">
    <property type="entry name" value="LSM_dom_sf"/>
</dbReference>
<dbReference type="Proteomes" id="UP000503251">
    <property type="component" value="Chromosome"/>
</dbReference>
<feature type="domain" description="BON" evidence="10">
    <location>
        <begin position="69"/>
        <end position="135"/>
    </location>
</feature>
<evidence type="ECO:0000256" key="2">
    <source>
        <dbReference type="ARBA" id="ARBA00008017"/>
    </source>
</evidence>
<evidence type="ECO:0000256" key="7">
    <source>
        <dbReference type="SAM" id="MobiDB-lite"/>
    </source>
</evidence>
<evidence type="ECO:0000259" key="10">
    <source>
        <dbReference type="PROSITE" id="PS50914"/>
    </source>
</evidence>
<dbReference type="Gene3D" id="2.30.30.60">
    <property type="match status" value="1"/>
</dbReference>
<evidence type="ECO:0000256" key="1">
    <source>
        <dbReference type="ARBA" id="ARBA00004651"/>
    </source>
</evidence>
<dbReference type="PANTHER" id="PTHR30221:SF1">
    <property type="entry name" value="SMALL-CONDUCTANCE MECHANOSENSITIVE CHANNEL"/>
    <property type="match status" value="1"/>
</dbReference>
<dbReference type="InterPro" id="IPR007055">
    <property type="entry name" value="BON_dom"/>
</dbReference>
<evidence type="ECO:0000313" key="11">
    <source>
        <dbReference type="EMBL" id="QJT09133.1"/>
    </source>
</evidence>
<name>A0ABX6NEW4_9BACT</name>
<keyword evidence="4 8" id="KW-0812">Transmembrane</keyword>